<proteinExistence type="inferred from homology"/>
<dbReference type="PRINTS" id="PR00926">
    <property type="entry name" value="MITOCARRIER"/>
</dbReference>
<protein>
    <recommendedName>
        <fullName evidence="13">Mitochondrial carrier</fullName>
    </recommendedName>
</protein>
<evidence type="ECO:0000256" key="7">
    <source>
        <dbReference type="ARBA" id="ARBA00023128"/>
    </source>
</evidence>
<keyword evidence="5" id="KW-0677">Repeat</keyword>
<sequence>MKLTPFGDAMAGALGAVLANTAIYPMDVVKTRLQVQTPSPSPSGVSRYRSLSDGLMQIYCEEGAAGLYSGLAAGTLGTIASSFSYFYCYSWVHTVYRRLRHSGKPPGTVLELVLGALAGAMSQLVSLPVAVATTRQQTAPVKDRRSLLGTLVRIVQHEGVGALWCGLRAALVLTVNPAITYGLFERLKRLALSRAGGAPVSPLARLTPWQTLLIGAASKTLATVVTYPYIMAKVRLQWRPTDHVLASLSPREREAMTSRTAFDVLAKSYRDGGLRAWYSGMSVQIYKAVLCQAILFVLRDELSRVTWRAAPSLRRVPRSLPVGKSF</sequence>
<dbReference type="GO" id="GO:0031966">
    <property type="term" value="C:mitochondrial membrane"/>
    <property type="evidence" value="ECO:0007669"/>
    <property type="project" value="UniProtKB-SubCell"/>
</dbReference>
<evidence type="ECO:0000256" key="9">
    <source>
        <dbReference type="PROSITE-ProRule" id="PRU00282"/>
    </source>
</evidence>
<evidence type="ECO:0000256" key="5">
    <source>
        <dbReference type="ARBA" id="ARBA00022737"/>
    </source>
</evidence>
<feature type="repeat" description="Solcar" evidence="9">
    <location>
        <begin position="3"/>
        <end position="95"/>
    </location>
</feature>
<gene>
    <name evidence="11" type="ORF">CXG81DRAFT_9275</name>
</gene>
<comment type="similarity">
    <text evidence="2 10">Belongs to the mitochondrial carrier (TC 2.A.29) family.</text>
</comment>
<dbReference type="AlphaFoldDB" id="A0A4P9XDV2"/>
<evidence type="ECO:0000256" key="4">
    <source>
        <dbReference type="ARBA" id="ARBA00022692"/>
    </source>
</evidence>
<keyword evidence="8 9" id="KW-0472">Membrane</keyword>
<evidence type="ECO:0000256" key="3">
    <source>
        <dbReference type="ARBA" id="ARBA00022448"/>
    </source>
</evidence>
<feature type="repeat" description="Solcar" evidence="9">
    <location>
        <begin position="206"/>
        <end position="305"/>
    </location>
</feature>
<evidence type="ECO:0000256" key="10">
    <source>
        <dbReference type="RuleBase" id="RU000488"/>
    </source>
</evidence>
<keyword evidence="6" id="KW-1133">Transmembrane helix</keyword>
<evidence type="ECO:0000313" key="11">
    <source>
        <dbReference type="EMBL" id="RKP03652.1"/>
    </source>
</evidence>
<keyword evidence="12" id="KW-1185">Reference proteome</keyword>
<evidence type="ECO:0000256" key="6">
    <source>
        <dbReference type="ARBA" id="ARBA00022989"/>
    </source>
</evidence>
<dbReference type="EMBL" id="ML014120">
    <property type="protein sequence ID" value="RKP03652.1"/>
    <property type="molecule type" value="Genomic_DNA"/>
</dbReference>
<dbReference type="Pfam" id="PF00153">
    <property type="entry name" value="Mito_carr"/>
    <property type="match status" value="3"/>
</dbReference>
<dbReference type="InterPro" id="IPR018108">
    <property type="entry name" value="MCP_transmembrane"/>
</dbReference>
<name>A0A4P9XDV2_9FUNG</name>
<keyword evidence="4 9" id="KW-0812">Transmembrane</keyword>
<evidence type="ECO:0000256" key="1">
    <source>
        <dbReference type="ARBA" id="ARBA00004225"/>
    </source>
</evidence>
<dbReference type="PROSITE" id="PS50920">
    <property type="entry name" value="SOLCAR"/>
    <property type="match status" value="3"/>
</dbReference>
<dbReference type="InterPro" id="IPR052217">
    <property type="entry name" value="Mito/Peroxisomal_Carrier"/>
</dbReference>
<evidence type="ECO:0008006" key="13">
    <source>
        <dbReference type="Google" id="ProtNLM"/>
    </source>
</evidence>
<accession>A0A4P9XDV2</accession>
<dbReference type="InterPro" id="IPR002067">
    <property type="entry name" value="MCP"/>
</dbReference>
<keyword evidence="7" id="KW-0496">Mitochondrion</keyword>
<evidence type="ECO:0000313" key="12">
    <source>
        <dbReference type="Proteomes" id="UP000274922"/>
    </source>
</evidence>
<organism evidence="11 12">
    <name type="scientific">Caulochytrium protostelioides</name>
    <dbReference type="NCBI Taxonomy" id="1555241"/>
    <lineage>
        <taxon>Eukaryota</taxon>
        <taxon>Fungi</taxon>
        <taxon>Fungi incertae sedis</taxon>
        <taxon>Chytridiomycota</taxon>
        <taxon>Chytridiomycota incertae sedis</taxon>
        <taxon>Chytridiomycetes</taxon>
        <taxon>Caulochytriales</taxon>
        <taxon>Caulochytriaceae</taxon>
        <taxon>Caulochytrium</taxon>
    </lineage>
</organism>
<evidence type="ECO:0000256" key="2">
    <source>
        <dbReference type="ARBA" id="ARBA00006375"/>
    </source>
</evidence>
<dbReference type="GO" id="GO:0015217">
    <property type="term" value="F:ADP transmembrane transporter activity"/>
    <property type="evidence" value="ECO:0007669"/>
    <property type="project" value="TreeGrafter"/>
</dbReference>
<dbReference type="OrthoDB" id="446044at2759"/>
<evidence type="ECO:0000256" key="8">
    <source>
        <dbReference type="ARBA" id="ARBA00023136"/>
    </source>
</evidence>
<keyword evidence="3 10" id="KW-0813">Transport</keyword>
<dbReference type="Gene3D" id="1.50.40.10">
    <property type="entry name" value="Mitochondrial carrier domain"/>
    <property type="match status" value="1"/>
</dbReference>
<dbReference type="STRING" id="1555241.A0A4P9XDV2"/>
<dbReference type="InterPro" id="IPR023395">
    <property type="entry name" value="MCP_dom_sf"/>
</dbReference>
<dbReference type="Proteomes" id="UP000274922">
    <property type="component" value="Unassembled WGS sequence"/>
</dbReference>
<reference evidence="12" key="1">
    <citation type="journal article" date="2018" name="Nat. Microbiol.">
        <title>Leveraging single-cell genomics to expand the fungal tree of life.</title>
        <authorList>
            <person name="Ahrendt S.R."/>
            <person name="Quandt C.A."/>
            <person name="Ciobanu D."/>
            <person name="Clum A."/>
            <person name="Salamov A."/>
            <person name="Andreopoulos B."/>
            <person name="Cheng J.F."/>
            <person name="Woyke T."/>
            <person name="Pelin A."/>
            <person name="Henrissat B."/>
            <person name="Reynolds N.K."/>
            <person name="Benny G.L."/>
            <person name="Smith M.E."/>
            <person name="James T.Y."/>
            <person name="Grigoriev I.V."/>
        </authorList>
    </citation>
    <scope>NUCLEOTIDE SEQUENCE [LARGE SCALE GENOMIC DNA]</scope>
    <source>
        <strain evidence="12">ATCC 52028</strain>
    </source>
</reference>
<comment type="subcellular location">
    <subcellularLocation>
        <location evidence="1">Mitochondrion membrane</location>
        <topology evidence="1">Multi-pass membrane protein</topology>
    </subcellularLocation>
</comment>
<dbReference type="PANTHER" id="PTHR45939:SF1">
    <property type="entry name" value="MITOCHONDRIAL THIAMINE PYROPHOSPHATE CARRIER 1-RELATED"/>
    <property type="match status" value="1"/>
</dbReference>
<dbReference type="SUPFAM" id="SSF103506">
    <property type="entry name" value="Mitochondrial carrier"/>
    <property type="match status" value="1"/>
</dbReference>
<feature type="repeat" description="Solcar" evidence="9">
    <location>
        <begin position="106"/>
        <end position="190"/>
    </location>
</feature>
<dbReference type="PANTHER" id="PTHR45939">
    <property type="entry name" value="PEROXISOMAL MEMBRANE PROTEIN PMP34-RELATED"/>
    <property type="match status" value="1"/>
</dbReference>